<gene>
    <name evidence="1" type="ORF">LCGC14_1195980</name>
</gene>
<accession>A0A0F9P0R5</accession>
<proteinExistence type="predicted"/>
<organism evidence="1">
    <name type="scientific">marine sediment metagenome</name>
    <dbReference type="NCBI Taxonomy" id="412755"/>
    <lineage>
        <taxon>unclassified sequences</taxon>
        <taxon>metagenomes</taxon>
        <taxon>ecological metagenomes</taxon>
    </lineage>
</organism>
<name>A0A0F9P0R5_9ZZZZ</name>
<dbReference type="AlphaFoldDB" id="A0A0F9P0R5"/>
<reference evidence="1" key="1">
    <citation type="journal article" date="2015" name="Nature">
        <title>Complex archaea that bridge the gap between prokaryotes and eukaryotes.</title>
        <authorList>
            <person name="Spang A."/>
            <person name="Saw J.H."/>
            <person name="Jorgensen S.L."/>
            <person name="Zaremba-Niedzwiedzka K."/>
            <person name="Martijn J."/>
            <person name="Lind A.E."/>
            <person name="van Eijk R."/>
            <person name="Schleper C."/>
            <person name="Guy L."/>
            <person name="Ettema T.J."/>
        </authorList>
    </citation>
    <scope>NUCLEOTIDE SEQUENCE</scope>
</reference>
<comment type="caution">
    <text evidence="1">The sequence shown here is derived from an EMBL/GenBank/DDBJ whole genome shotgun (WGS) entry which is preliminary data.</text>
</comment>
<evidence type="ECO:0000313" key="1">
    <source>
        <dbReference type="EMBL" id="KKM94675.1"/>
    </source>
</evidence>
<protein>
    <submittedName>
        <fullName evidence="1">Uncharacterized protein</fullName>
    </submittedName>
</protein>
<dbReference type="EMBL" id="LAZR01006108">
    <property type="protein sequence ID" value="KKM94675.1"/>
    <property type="molecule type" value="Genomic_DNA"/>
</dbReference>
<feature type="non-terminal residue" evidence="1">
    <location>
        <position position="122"/>
    </location>
</feature>
<sequence length="122" mass="14130">MSRWDDDFKNHQIHNNLQSVSNLLKEIKNFDDQDPEIFEEIDRLNQIIRYVPIVFGKVDPVMIPLKIIDELNQIIINITGDLNNYKNTKDRAQLINANGRAENLLVKISNLIIPSDYADIKG</sequence>